<protein>
    <submittedName>
        <fullName evidence="1">Uncharacterized protein</fullName>
    </submittedName>
</protein>
<comment type="caution">
    <text evidence="1">The sequence shown here is derived from an EMBL/GenBank/DDBJ whole genome shotgun (WGS) entry which is preliminary data.</text>
</comment>
<evidence type="ECO:0000313" key="2">
    <source>
        <dbReference type="Proteomes" id="UP001143856"/>
    </source>
</evidence>
<sequence>MYLARRMDPPAPVPAVNKSTVLASPLAATQHAPPLSGAADSSQGCSQHLALPTLHHLSLFPPLASAAAVVSRSISLIISLLPADFAWPQPTIYDHRSTTGRKGQAQDWLFIVFSDKALGNRRRSVLALRIVALYRFIPAALTPPHDRDSTVPDTASRRP</sequence>
<gene>
    <name evidence="1" type="ORF">NUW58_g8384</name>
</gene>
<organism evidence="1 2">
    <name type="scientific">Xylaria curta</name>
    <dbReference type="NCBI Taxonomy" id="42375"/>
    <lineage>
        <taxon>Eukaryota</taxon>
        <taxon>Fungi</taxon>
        <taxon>Dikarya</taxon>
        <taxon>Ascomycota</taxon>
        <taxon>Pezizomycotina</taxon>
        <taxon>Sordariomycetes</taxon>
        <taxon>Xylariomycetidae</taxon>
        <taxon>Xylariales</taxon>
        <taxon>Xylariaceae</taxon>
        <taxon>Xylaria</taxon>
    </lineage>
</organism>
<proteinExistence type="predicted"/>
<dbReference type="EMBL" id="JAPDGR010002534">
    <property type="protein sequence ID" value="KAJ2975334.1"/>
    <property type="molecule type" value="Genomic_DNA"/>
</dbReference>
<evidence type="ECO:0000313" key="1">
    <source>
        <dbReference type="EMBL" id="KAJ2975334.1"/>
    </source>
</evidence>
<keyword evidence="2" id="KW-1185">Reference proteome</keyword>
<reference evidence="1" key="1">
    <citation type="submission" date="2022-10" db="EMBL/GenBank/DDBJ databases">
        <title>Genome Sequence of Xylaria curta.</title>
        <authorList>
            <person name="Buettner E."/>
        </authorList>
    </citation>
    <scope>NUCLEOTIDE SEQUENCE</scope>
    <source>
        <strain evidence="1">Babe10</strain>
    </source>
</reference>
<accession>A0ACC1N8T2</accession>
<name>A0ACC1N8T2_9PEZI</name>
<dbReference type="Proteomes" id="UP001143856">
    <property type="component" value="Unassembled WGS sequence"/>
</dbReference>